<dbReference type="InterPro" id="IPR011037">
    <property type="entry name" value="Pyrv_Knase-like_insert_dom_sf"/>
</dbReference>
<accession>A0A7W1WSB2</accession>
<organism evidence="2 3">
    <name type="scientific">Paenactinomyces guangxiensis</name>
    <dbReference type="NCBI Taxonomy" id="1490290"/>
    <lineage>
        <taxon>Bacteria</taxon>
        <taxon>Bacillati</taxon>
        <taxon>Bacillota</taxon>
        <taxon>Bacilli</taxon>
        <taxon>Bacillales</taxon>
        <taxon>Thermoactinomycetaceae</taxon>
        <taxon>Paenactinomyces</taxon>
    </lineage>
</organism>
<comment type="caution">
    <text evidence="2">The sequence shown here is derived from an EMBL/GenBank/DDBJ whole genome shotgun (WGS) entry which is preliminary data.</text>
</comment>
<evidence type="ECO:0000313" key="2">
    <source>
        <dbReference type="EMBL" id="MBA4495058.1"/>
    </source>
</evidence>
<reference evidence="2 3" key="1">
    <citation type="submission" date="2020-07" db="EMBL/GenBank/DDBJ databases">
        <authorList>
            <person name="Feng H."/>
        </authorList>
    </citation>
    <scope>NUCLEOTIDE SEQUENCE [LARGE SCALE GENOMIC DNA]</scope>
    <source>
        <strain evidence="3">s-10</strain>
    </source>
</reference>
<sequence>MKTIEASVEAVLIADHPETFVTRRIPETRFEFGGIPGDRHFGITRPADSRQPMYPRGTEIFNRRQITVLSAEECMDIAEKLQIDSLLPEWLGANLLLRGVPDLTSLTIGSRLLFPSGAGLVCQGENLPCTLPGKVIQEMHTNRPELTTEFVRAAFKQRGIVCLVECPGQVRQGDLVRILVNDFAKPLQ</sequence>
<dbReference type="PROSITE" id="PS51340">
    <property type="entry name" value="MOSC"/>
    <property type="match status" value="1"/>
</dbReference>
<dbReference type="PANTHER" id="PTHR36930">
    <property type="entry name" value="METAL-SULFUR CLUSTER BIOSYNTHESIS PROTEINS YUAD-RELATED"/>
    <property type="match status" value="1"/>
</dbReference>
<feature type="domain" description="MOSC" evidence="1">
    <location>
        <begin position="19"/>
        <end position="179"/>
    </location>
</feature>
<name>A0A7W1WSB2_9BACL</name>
<dbReference type="Proteomes" id="UP000535491">
    <property type="component" value="Unassembled WGS sequence"/>
</dbReference>
<dbReference type="InterPro" id="IPR052716">
    <property type="entry name" value="MOSC_domain"/>
</dbReference>
<dbReference type="Pfam" id="PF03473">
    <property type="entry name" value="MOSC"/>
    <property type="match status" value="1"/>
</dbReference>
<dbReference type="AlphaFoldDB" id="A0A7W1WSB2"/>
<protein>
    <submittedName>
        <fullName evidence="2">MOSC domain-containing protein</fullName>
    </submittedName>
</protein>
<gene>
    <name evidence="2" type="ORF">H1191_12135</name>
</gene>
<dbReference type="SUPFAM" id="SSF50800">
    <property type="entry name" value="PK beta-barrel domain-like"/>
    <property type="match status" value="1"/>
</dbReference>
<proteinExistence type="predicted"/>
<dbReference type="EMBL" id="JACEIQ010000012">
    <property type="protein sequence ID" value="MBA4495058.1"/>
    <property type="molecule type" value="Genomic_DNA"/>
</dbReference>
<dbReference type="RefSeq" id="WP_181752304.1">
    <property type="nucleotide sequence ID" value="NZ_JACEIQ010000012.1"/>
</dbReference>
<dbReference type="Gene3D" id="2.40.33.20">
    <property type="entry name" value="PK beta-barrel domain-like"/>
    <property type="match status" value="1"/>
</dbReference>
<dbReference type="GO" id="GO:0030170">
    <property type="term" value="F:pyridoxal phosphate binding"/>
    <property type="evidence" value="ECO:0007669"/>
    <property type="project" value="InterPro"/>
</dbReference>
<dbReference type="GO" id="GO:0030151">
    <property type="term" value="F:molybdenum ion binding"/>
    <property type="evidence" value="ECO:0007669"/>
    <property type="project" value="InterPro"/>
</dbReference>
<dbReference type="PANTHER" id="PTHR36930:SF1">
    <property type="entry name" value="MOSC DOMAIN-CONTAINING PROTEIN"/>
    <property type="match status" value="1"/>
</dbReference>
<evidence type="ECO:0000259" key="1">
    <source>
        <dbReference type="PROSITE" id="PS51340"/>
    </source>
</evidence>
<dbReference type="GO" id="GO:0003824">
    <property type="term" value="F:catalytic activity"/>
    <property type="evidence" value="ECO:0007669"/>
    <property type="project" value="InterPro"/>
</dbReference>
<keyword evidence="3" id="KW-1185">Reference proteome</keyword>
<evidence type="ECO:0000313" key="3">
    <source>
        <dbReference type="Proteomes" id="UP000535491"/>
    </source>
</evidence>
<dbReference type="InterPro" id="IPR005302">
    <property type="entry name" value="MoCF_Sase_C"/>
</dbReference>